<dbReference type="Pfam" id="PF13621">
    <property type="entry name" value="Cupin_8"/>
    <property type="match status" value="1"/>
</dbReference>
<dbReference type="Gene3D" id="2.60.120.650">
    <property type="entry name" value="Cupin"/>
    <property type="match status" value="1"/>
</dbReference>
<feature type="domain" description="JmjC" evidence="1">
    <location>
        <begin position="97"/>
        <end position="265"/>
    </location>
</feature>
<dbReference type="SUPFAM" id="SSF51197">
    <property type="entry name" value="Clavaminate synthase-like"/>
    <property type="match status" value="1"/>
</dbReference>
<dbReference type="InterPro" id="IPR041667">
    <property type="entry name" value="Cupin_8"/>
</dbReference>
<protein>
    <submittedName>
        <fullName evidence="2">Eukaryotic small stress protein PASS1</fullName>
    </submittedName>
</protein>
<dbReference type="InterPro" id="IPR003347">
    <property type="entry name" value="JmjC_dom"/>
</dbReference>
<accession>A0A0W0YYY5</accession>
<organism evidence="2 3">
    <name type="scientific">Legionella spiritensis</name>
    <dbReference type="NCBI Taxonomy" id="452"/>
    <lineage>
        <taxon>Bacteria</taxon>
        <taxon>Pseudomonadati</taxon>
        <taxon>Pseudomonadota</taxon>
        <taxon>Gammaproteobacteria</taxon>
        <taxon>Legionellales</taxon>
        <taxon>Legionellaceae</taxon>
        <taxon>Legionella</taxon>
    </lineage>
</organism>
<dbReference type="OrthoDB" id="479699at2"/>
<comment type="caution">
    <text evidence="2">The sequence shown here is derived from an EMBL/GenBank/DDBJ whole genome shotgun (WGS) entry which is preliminary data.</text>
</comment>
<sequence>MKRSDAMNIPTLNYDCGMDLKPYVTQSHPVIIRRYLNACVTVPHWSLESLKKTLGTREVSSCYSFDGRFGADPDRLTSKQQDRIITLPFTRLIDKVIDSNLDQGFYYLQQGSLLTDFEELRANWRLPDCIEHDKVKAVNLWIGPKDGVSVLHYDRSNNFLMQLEGVKKVVLYRPSDCFRLYPVKWTSDAHHISRINDIYCPDLEKFPRFRLAKSFEISLFPGEILYIPPYWWHQIHSIDTSLSINIWWHANGLFQKLVPAYPRYLLREVWRKLHFK</sequence>
<dbReference type="EMBL" id="LNYX01000030">
    <property type="protein sequence ID" value="KTD62093.1"/>
    <property type="molecule type" value="Genomic_DNA"/>
</dbReference>
<dbReference type="PATRIC" id="fig|452.5.peg.2137"/>
<dbReference type="STRING" id="452.Lspi_1943"/>
<dbReference type="RefSeq" id="WP_058483862.1">
    <property type="nucleotide sequence ID" value="NZ_CAAAII010000018.1"/>
</dbReference>
<dbReference type="SMART" id="SM00558">
    <property type="entry name" value="JmjC"/>
    <property type="match status" value="1"/>
</dbReference>
<dbReference type="PANTHER" id="PTHR12461">
    <property type="entry name" value="HYPOXIA-INDUCIBLE FACTOR 1 ALPHA INHIBITOR-RELATED"/>
    <property type="match status" value="1"/>
</dbReference>
<name>A0A0W0YYY5_LEGSP</name>
<evidence type="ECO:0000313" key="2">
    <source>
        <dbReference type="EMBL" id="KTD62093.1"/>
    </source>
</evidence>
<reference evidence="2 3" key="1">
    <citation type="submission" date="2015-11" db="EMBL/GenBank/DDBJ databases">
        <title>Genomic analysis of 38 Legionella species identifies large and diverse effector repertoires.</title>
        <authorList>
            <person name="Burstein D."/>
            <person name="Amaro F."/>
            <person name="Zusman T."/>
            <person name="Lifshitz Z."/>
            <person name="Cohen O."/>
            <person name="Gilbert J.A."/>
            <person name="Pupko T."/>
            <person name="Shuman H.A."/>
            <person name="Segal G."/>
        </authorList>
    </citation>
    <scope>NUCLEOTIDE SEQUENCE [LARGE SCALE GENOMIC DNA]</scope>
    <source>
        <strain evidence="2 3">Mt.St.Helens-9</strain>
    </source>
</reference>
<keyword evidence="3" id="KW-1185">Reference proteome</keyword>
<evidence type="ECO:0000259" key="1">
    <source>
        <dbReference type="PROSITE" id="PS51184"/>
    </source>
</evidence>
<proteinExistence type="predicted"/>
<dbReference type="Proteomes" id="UP000054877">
    <property type="component" value="Unassembled WGS sequence"/>
</dbReference>
<dbReference type="PANTHER" id="PTHR12461:SF105">
    <property type="entry name" value="HYPOXIA-INDUCIBLE FACTOR 1-ALPHA INHIBITOR"/>
    <property type="match status" value="1"/>
</dbReference>
<dbReference type="PROSITE" id="PS51184">
    <property type="entry name" value="JMJC"/>
    <property type="match status" value="1"/>
</dbReference>
<evidence type="ECO:0000313" key="3">
    <source>
        <dbReference type="Proteomes" id="UP000054877"/>
    </source>
</evidence>
<dbReference type="AlphaFoldDB" id="A0A0W0YYY5"/>
<gene>
    <name evidence="2" type="ORF">Lspi_1943</name>
</gene>